<dbReference type="NCBIfam" id="TIGR01617">
    <property type="entry name" value="arsC_related"/>
    <property type="match status" value="1"/>
</dbReference>
<dbReference type="PANTHER" id="PTHR30041:SF8">
    <property type="entry name" value="PROTEIN YFFB"/>
    <property type="match status" value="1"/>
</dbReference>
<evidence type="ECO:0000313" key="5">
    <source>
        <dbReference type="Proteomes" id="UP000031327"/>
    </source>
</evidence>
<organism evidence="3">
    <name type="scientific">Pseudoalteromonas luteoviolacea</name>
    <dbReference type="NCBI Taxonomy" id="43657"/>
    <lineage>
        <taxon>Bacteria</taxon>
        <taxon>Pseudomonadati</taxon>
        <taxon>Pseudomonadota</taxon>
        <taxon>Gammaproteobacteria</taxon>
        <taxon>Alteromonadales</taxon>
        <taxon>Pseudoalteromonadaceae</taxon>
        <taxon>Pseudoalteromonas</taxon>
    </lineage>
</organism>
<dbReference type="InterPro" id="IPR006504">
    <property type="entry name" value="Tscrpt_reg_Spx/MgsR"/>
</dbReference>
<gene>
    <name evidence="4" type="ORF">JF50_12420</name>
</gene>
<reference evidence="3" key="2">
    <citation type="journal article" date="2014" name="Science">
        <title>Marine tubeworm metamorphosis induced by arrays of bacterial phage tail-like structures.</title>
        <authorList>
            <person name="Shikuma N.J."/>
            <person name="Pilhofer M."/>
            <person name="Weiss G.L."/>
            <person name="Hadfield M.G."/>
            <person name="Jensen G.J."/>
            <person name="Newman D.K."/>
        </authorList>
    </citation>
    <scope>NUCLEOTIDE SEQUENCE</scope>
    <source>
        <strain evidence="3">HI1</strain>
    </source>
</reference>
<proteinExistence type="inferred from homology"/>
<evidence type="ECO:0000313" key="4">
    <source>
        <dbReference type="EMBL" id="KID56712.1"/>
    </source>
</evidence>
<dbReference type="RefSeq" id="WP_039609780.1">
    <property type="nucleotide sequence ID" value="NZ_JWIC01000006.1"/>
</dbReference>
<dbReference type="EMBL" id="KF724687">
    <property type="protein sequence ID" value="AHX39760.1"/>
    <property type="molecule type" value="Genomic_DNA"/>
</dbReference>
<dbReference type="PROSITE" id="PS51353">
    <property type="entry name" value="ARSC"/>
    <property type="match status" value="1"/>
</dbReference>
<dbReference type="InterPro" id="IPR006660">
    <property type="entry name" value="Arsenate_reductase-like"/>
</dbReference>
<evidence type="ECO:0000256" key="1">
    <source>
        <dbReference type="ARBA" id="ARBA00007198"/>
    </source>
</evidence>
<sequence length="115" mass="13330">MSIVLYGIPNCDTIKKAKKFLQEQNIEFDFHDYRKDGLTSELLDHFVEKLGWETVLNKRGTTYRALSDEQKQSLNEASAKQHMLDAPAMIKRPILKVNSDLHIGFKAAQYQEIFK</sequence>
<dbReference type="InterPro" id="IPR036249">
    <property type="entry name" value="Thioredoxin-like_sf"/>
</dbReference>
<dbReference type="SUPFAM" id="SSF52833">
    <property type="entry name" value="Thioredoxin-like"/>
    <property type="match status" value="1"/>
</dbReference>
<dbReference type="Gene3D" id="3.40.30.10">
    <property type="entry name" value="Glutaredoxin"/>
    <property type="match status" value="1"/>
</dbReference>
<dbReference type="AlphaFoldDB" id="A0A023PZ01"/>
<dbReference type="NCBIfam" id="NF008107">
    <property type="entry name" value="PRK10853.1"/>
    <property type="match status" value="1"/>
</dbReference>
<evidence type="ECO:0000313" key="3">
    <source>
        <dbReference type="EMBL" id="AHX39760.1"/>
    </source>
</evidence>
<accession>A0A023PZ01</accession>
<dbReference type="EMBL" id="JWIC01000006">
    <property type="protein sequence ID" value="KID56712.1"/>
    <property type="molecule type" value="Genomic_DNA"/>
</dbReference>
<name>A0A023PZ01_9GAMM</name>
<protein>
    <submittedName>
        <fullName evidence="3">Glutathione-dependent thiol reductase</fullName>
    </submittedName>
</protein>
<dbReference type="Proteomes" id="UP000031327">
    <property type="component" value="Unassembled WGS sequence"/>
</dbReference>
<dbReference type="PANTHER" id="PTHR30041">
    <property type="entry name" value="ARSENATE REDUCTASE"/>
    <property type="match status" value="1"/>
</dbReference>
<reference evidence="4 5" key="3">
    <citation type="submission" date="2014-12" db="EMBL/GenBank/DDBJ databases">
        <title>Draft Genome Sequence of Pseudoalteromonas luteoviolacea HI1.</title>
        <authorList>
            <person name="Asahina A.Y."/>
            <person name="Hadfield M.G."/>
        </authorList>
    </citation>
    <scope>NUCLEOTIDE SEQUENCE [LARGE SCALE GENOMIC DNA]</scope>
    <source>
        <strain evidence="4 5">HI1</strain>
    </source>
</reference>
<comment type="similarity">
    <text evidence="1 2">Belongs to the ArsC family.</text>
</comment>
<dbReference type="OrthoDB" id="9803749at2"/>
<evidence type="ECO:0000256" key="2">
    <source>
        <dbReference type="PROSITE-ProRule" id="PRU01282"/>
    </source>
</evidence>
<dbReference type="CDD" id="cd03035">
    <property type="entry name" value="ArsC_Yffb"/>
    <property type="match status" value="1"/>
</dbReference>
<reference evidence="3" key="1">
    <citation type="journal article" date="2012" name="Sci. Rep.">
        <title>Recruitment in the sea: bacterial genes required for inducing larval settlement in a polychaete worm.</title>
        <authorList>
            <person name="Huang Y."/>
            <person name="Callahan S."/>
            <person name="Hadfield M.G."/>
        </authorList>
    </citation>
    <scope>NUCLEOTIDE SEQUENCE</scope>
    <source>
        <strain evidence="3">HI1</strain>
    </source>
</reference>
<dbReference type="Pfam" id="PF03960">
    <property type="entry name" value="ArsC"/>
    <property type="match status" value="1"/>
</dbReference>